<dbReference type="GO" id="GO:0070996">
    <property type="term" value="F:type 1 melanocortin receptor binding"/>
    <property type="evidence" value="ECO:0007669"/>
    <property type="project" value="TreeGrafter"/>
</dbReference>
<dbReference type="GO" id="GO:0031782">
    <property type="term" value="F:type 4 melanocortin receptor binding"/>
    <property type="evidence" value="ECO:0007669"/>
    <property type="project" value="TreeGrafter"/>
</dbReference>
<dbReference type="Proteomes" id="UP000052978">
    <property type="component" value="Unassembled WGS sequence"/>
</dbReference>
<evidence type="ECO:0000256" key="3">
    <source>
        <dbReference type="ARBA" id="ARBA00010063"/>
    </source>
</evidence>
<evidence type="ECO:0000256" key="5">
    <source>
        <dbReference type="ARBA" id="ARBA00022692"/>
    </source>
</evidence>
<evidence type="ECO:0000256" key="6">
    <source>
        <dbReference type="ARBA" id="ARBA00022824"/>
    </source>
</evidence>
<keyword evidence="8 10" id="KW-0472">Membrane</keyword>
<feature type="region of interest" description="Disordered" evidence="9">
    <location>
        <begin position="123"/>
        <end position="157"/>
    </location>
</feature>
<feature type="region of interest" description="Disordered" evidence="9">
    <location>
        <begin position="173"/>
        <end position="202"/>
    </location>
</feature>
<dbReference type="GO" id="GO:0005886">
    <property type="term" value="C:plasma membrane"/>
    <property type="evidence" value="ECO:0007669"/>
    <property type="project" value="UniProtKB-SubCell"/>
</dbReference>
<feature type="transmembrane region" description="Helical" evidence="10">
    <location>
        <begin position="91"/>
        <end position="113"/>
    </location>
</feature>
<organism evidence="11 12">
    <name type="scientific">Myotis brandtii</name>
    <name type="common">Brandt's bat</name>
    <dbReference type="NCBI Taxonomy" id="109478"/>
    <lineage>
        <taxon>Eukaryota</taxon>
        <taxon>Metazoa</taxon>
        <taxon>Chordata</taxon>
        <taxon>Craniata</taxon>
        <taxon>Vertebrata</taxon>
        <taxon>Euteleostomi</taxon>
        <taxon>Mammalia</taxon>
        <taxon>Eutheria</taxon>
        <taxon>Laurasiatheria</taxon>
        <taxon>Chiroptera</taxon>
        <taxon>Yangochiroptera</taxon>
        <taxon>Vespertilionidae</taxon>
        <taxon>Myotis</taxon>
    </lineage>
</organism>
<reference evidence="11 12" key="1">
    <citation type="journal article" date="2013" name="Nat. Commun.">
        <title>Genome analysis reveals insights into physiology and longevity of the Brandt's bat Myotis brandtii.</title>
        <authorList>
            <person name="Seim I."/>
            <person name="Fang X."/>
            <person name="Xiong Z."/>
            <person name="Lobanov A.V."/>
            <person name="Huang Z."/>
            <person name="Ma S."/>
            <person name="Feng Y."/>
            <person name="Turanov A.A."/>
            <person name="Zhu Y."/>
            <person name="Lenz T.L."/>
            <person name="Gerashchenko M.V."/>
            <person name="Fan D."/>
            <person name="Hee Yim S."/>
            <person name="Yao X."/>
            <person name="Jordan D."/>
            <person name="Xiong Y."/>
            <person name="Ma Y."/>
            <person name="Lyapunov A.N."/>
            <person name="Chen G."/>
            <person name="Kulakova O.I."/>
            <person name="Sun Y."/>
            <person name="Lee S.G."/>
            <person name="Bronson R.T."/>
            <person name="Moskalev A.A."/>
            <person name="Sunyaev S.R."/>
            <person name="Zhang G."/>
            <person name="Krogh A."/>
            <person name="Wang J."/>
            <person name="Gladyshev V.N."/>
        </authorList>
    </citation>
    <scope>NUCLEOTIDE SEQUENCE [LARGE SCALE GENOMIC DNA]</scope>
</reference>
<evidence type="ECO:0000256" key="2">
    <source>
        <dbReference type="ARBA" id="ARBA00004389"/>
    </source>
</evidence>
<keyword evidence="5 10" id="KW-0812">Transmembrane</keyword>
<dbReference type="InterPro" id="IPR028111">
    <property type="entry name" value="MRAP"/>
</dbReference>
<dbReference type="GO" id="GO:0031783">
    <property type="term" value="F:type 5 melanocortin receptor binding"/>
    <property type="evidence" value="ECO:0007669"/>
    <property type="project" value="TreeGrafter"/>
</dbReference>
<dbReference type="GO" id="GO:0031780">
    <property type="term" value="F:corticotropin hormone receptor binding"/>
    <property type="evidence" value="ECO:0007669"/>
    <property type="project" value="TreeGrafter"/>
</dbReference>
<keyword evidence="12" id="KW-1185">Reference proteome</keyword>
<sequence length="202" mass="21140">MSTSARLPAGFQSRQMSLPLPRAAGVSEDPAARGRKATQYSYHSAPKASGSAPSTTANSSNASAPSLGYEYYLDYLDLLPVDEKQLRAHKYSVVIAFWVSLAAFVVLLFLVLLSMSRWAPSASSAPASGGHSEGLKPGHVPPESSRSAAAKNHHQEALTGACEPALVPAAPARLAWPGREQPQGGSASVPSRLLTSMLTSEA</sequence>
<name>S7P2B7_MYOBR</name>
<comment type="subcellular location">
    <subcellularLocation>
        <location evidence="1">Cell membrane</location>
        <topology evidence="1">Single-pass membrane protein</topology>
    </subcellularLocation>
    <subcellularLocation>
        <location evidence="2">Endoplasmic reticulum membrane</location>
        <topology evidence="2">Single-pass membrane protein</topology>
    </subcellularLocation>
</comment>
<evidence type="ECO:0000256" key="9">
    <source>
        <dbReference type="SAM" id="MobiDB-lite"/>
    </source>
</evidence>
<keyword evidence="7 10" id="KW-1133">Transmembrane helix</keyword>
<evidence type="ECO:0000313" key="11">
    <source>
        <dbReference type="EMBL" id="EPQ04263.1"/>
    </source>
</evidence>
<keyword evidence="4" id="KW-1003">Cell membrane</keyword>
<evidence type="ECO:0000256" key="7">
    <source>
        <dbReference type="ARBA" id="ARBA00022989"/>
    </source>
</evidence>
<protein>
    <submittedName>
        <fullName evidence="11">Melanocortin-2 receptor accessory protein</fullName>
    </submittedName>
</protein>
<dbReference type="GO" id="GO:0030545">
    <property type="term" value="F:signaling receptor regulator activity"/>
    <property type="evidence" value="ECO:0007669"/>
    <property type="project" value="TreeGrafter"/>
</dbReference>
<dbReference type="GO" id="GO:0106070">
    <property type="term" value="P:regulation of adenylate cyclase-activating G protein-coupled receptor signaling pathway"/>
    <property type="evidence" value="ECO:0007669"/>
    <property type="project" value="TreeGrafter"/>
</dbReference>
<gene>
    <name evidence="11" type="ORF">D623_10017921</name>
</gene>
<keyword evidence="6" id="KW-0256">Endoplasmic reticulum</keyword>
<feature type="region of interest" description="Disordered" evidence="9">
    <location>
        <begin position="1"/>
        <end position="62"/>
    </location>
</feature>
<feature type="compositionally biased region" description="Polar residues" evidence="9">
    <location>
        <begin position="183"/>
        <end position="202"/>
    </location>
</feature>
<dbReference type="GO" id="GO:0031781">
    <property type="term" value="F:type 3 melanocortin receptor binding"/>
    <property type="evidence" value="ECO:0007669"/>
    <property type="project" value="TreeGrafter"/>
</dbReference>
<keyword evidence="11" id="KW-0675">Receptor</keyword>
<evidence type="ECO:0000256" key="1">
    <source>
        <dbReference type="ARBA" id="ARBA00004162"/>
    </source>
</evidence>
<evidence type="ECO:0000256" key="10">
    <source>
        <dbReference type="SAM" id="Phobius"/>
    </source>
</evidence>
<dbReference type="PANTHER" id="PTHR28675:SF2">
    <property type="entry name" value="MELANOCORTIN-2 RECEPTOR ACCESSORY PROTEIN"/>
    <property type="match status" value="1"/>
</dbReference>
<evidence type="ECO:0000256" key="8">
    <source>
        <dbReference type="ARBA" id="ARBA00023136"/>
    </source>
</evidence>
<accession>S7P2B7</accession>
<dbReference type="PANTHER" id="PTHR28675">
    <property type="entry name" value="MELANOCORTIN-2 RECEPTOR ACCESSORY PROTEIN 2"/>
    <property type="match status" value="1"/>
</dbReference>
<dbReference type="AlphaFoldDB" id="S7P2B7"/>
<comment type="similarity">
    <text evidence="3">Belongs to the MRAP family.</text>
</comment>
<dbReference type="EMBL" id="KE161512">
    <property type="protein sequence ID" value="EPQ04263.1"/>
    <property type="molecule type" value="Genomic_DNA"/>
</dbReference>
<feature type="compositionally biased region" description="Low complexity" evidence="9">
    <location>
        <begin position="48"/>
        <end position="62"/>
    </location>
</feature>
<dbReference type="Pfam" id="PF15183">
    <property type="entry name" value="MRAP"/>
    <property type="match status" value="1"/>
</dbReference>
<proteinExistence type="inferred from homology"/>
<dbReference type="GO" id="GO:0005789">
    <property type="term" value="C:endoplasmic reticulum membrane"/>
    <property type="evidence" value="ECO:0007669"/>
    <property type="project" value="UniProtKB-SubCell"/>
</dbReference>
<evidence type="ECO:0000256" key="4">
    <source>
        <dbReference type="ARBA" id="ARBA00022475"/>
    </source>
</evidence>
<evidence type="ECO:0000313" key="12">
    <source>
        <dbReference type="Proteomes" id="UP000052978"/>
    </source>
</evidence>
<dbReference type="GO" id="GO:0072659">
    <property type="term" value="P:protein localization to plasma membrane"/>
    <property type="evidence" value="ECO:0007669"/>
    <property type="project" value="TreeGrafter"/>
</dbReference>